<organism evidence="1 2">
    <name type="scientific">Pseudoalteromonas spongiae</name>
    <dbReference type="NCBI Taxonomy" id="298657"/>
    <lineage>
        <taxon>Bacteria</taxon>
        <taxon>Pseudomonadati</taxon>
        <taxon>Pseudomonadota</taxon>
        <taxon>Gammaproteobacteria</taxon>
        <taxon>Alteromonadales</taxon>
        <taxon>Pseudoalteromonadaceae</taxon>
        <taxon>Pseudoalteromonas</taxon>
    </lineage>
</organism>
<dbReference type="EMBL" id="JBAWKS010000002">
    <property type="protein sequence ID" value="MEI4551272.1"/>
    <property type="molecule type" value="Genomic_DNA"/>
</dbReference>
<evidence type="ECO:0000313" key="2">
    <source>
        <dbReference type="Proteomes" id="UP001382455"/>
    </source>
</evidence>
<accession>A0ABU8EWB9</accession>
<evidence type="ECO:0000313" key="1">
    <source>
        <dbReference type="EMBL" id="MEI4551272.1"/>
    </source>
</evidence>
<dbReference type="RefSeq" id="WP_336436273.1">
    <property type="nucleotide sequence ID" value="NZ_JBAWKS010000002.1"/>
</dbReference>
<sequence length="205" mass="23502">MNLLTKIMIIGVSLTLFGCKMTDRPNLPTTIENKQALKEGYGLIIGSLSRANAAAIYDIWSIRLRATDPQINEDINILGKASTTAPFVAYDFDYREKMYSGNLFAYIVPAGEYEFYDYRLYQTRDAFYRNWNPKNEFSMPISVKSGAINYIGEYSATKNYNWEVSSNETRDIAFFKAKYPNLDWSTLIIALPEKNNEKSILLKTN</sequence>
<keyword evidence="2" id="KW-1185">Reference proteome</keyword>
<protein>
    <recommendedName>
        <fullName evidence="3">DUF4136 domain-containing protein</fullName>
    </recommendedName>
</protein>
<dbReference type="PROSITE" id="PS51257">
    <property type="entry name" value="PROKAR_LIPOPROTEIN"/>
    <property type="match status" value="1"/>
</dbReference>
<dbReference type="Proteomes" id="UP001382455">
    <property type="component" value="Unassembled WGS sequence"/>
</dbReference>
<comment type="caution">
    <text evidence="1">The sequence shown here is derived from an EMBL/GenBank/DDBJ whole genome shotgun (WGS) entry which is preliminary data.</text>
</comment>
<gene>
    <name evidence="1" type="ORF">WAE96_16480</name>
</gene>
<evidence type="ECO:0008006" key="3">
    <source>
        <dbReference type="Google" id="ProtNLM"/>
    </source>
</evidence>
<proteinExistence type="predicted"/>
<reference evidence="1 2" key="1">
    <citation type="submission" date="2023-12" db="EMBL/GenBank/DDBJ databases">
        <title>Friends and Foes: Symbiotic and Algicidal bacterial influence on Karenia brevis blooms.</title>
        <authorList>
            <person name="Fei C."/>
            <person name="Mohamed A.R."/>
            <person name="Booker A."/>
            <person name="Arshad M."/>
            <person name="Klass S."/>
            <person name="Ahn S."/>
            <person name="Gilbert P.M."/>
            <person name="Heil C.A."/>
            <person name="Martinez J.M."/>
            <person name="Amin S.A."/>
        </authorList>
    </citation>
    <scope>NUCLEOTIDE SEQUENCE [LARGE SCALE GENOMIC DNA]</scope>
    <source>
        <strain evidence="1 2">CE15</strain>
    </source>
</reference>
<name>A0ABU8EWB9_9GAMM</name>